<dbReference type="Gene3D" id="3.10.580.10">
    <property type="entry name" value="CBS-domain"/>
    <property type="match status" value="1"/>
</dbReference>
<dbReference type="SMART" id="SM00116">
    <property type="entry name" value="CBS"/>
    <property type="match status" value="2"/>
</dbReference>
<feature type="domain" description="CBS" evidence="3">
    <location>
        <begin position="10"/>
        <end position="69"/>
    </location>
</feature>
<protein>
    <recommendedName>
        <fullName evidence="3">CBS domain-containing protein</fullName>
    </recommendedName>
</protein>
<evidence type="ECO:0000256" key="1">
    <source>
        <dbReference type="ARBA" id="ARBA00023122"/>
    </source>
</evidence>
<proteinExistence type="predicted"/>
<dbReference type="PANTHER" id="PTHR43080:SF2">
    <property type="entry name" value="CBS DOMAIN-CONTAINING PROTEIN"/>
    <property type="match status" value="1"/>
</dbReference>
<feature type="domain" description="CBS" evidence="3">
    <location>
        <begin position="98"/>
        <end position="154"/>
    </location>
</feature>
<dbReference type="InterPro" id="IPR046342">
    <property type="entry name" value="CBS_dom_sf"/>
</dbReference>
<comment type="caution">
    <text evidence="4">The sequence shown here is derived from an EMBL/GenBank/DDBJ whole genome shotgun (WGS) entry which is preliminary data.</text>
</comment>
<dbReference type="InterPro" id="IPR000644">
    <property type="entry name" value="CBS_dom"/>
</dbReference>
<dbReference type="PANTHER" id="PTHR43080">
    <property type="entry name" value="CBS DOMAIN-CONTAINING PROTEIN CBSX3, MITOCHONDRIAL"/>
    <property type="match status" value="1"/>
</dbReference>
<reference evidence="4 5" key="1">
    <citation type="journal article" date="2016" name="Nat. Commun.">
        <title>Thousands of microbial genomes shed light on interconnected biogeochemical processes in an aquifer system.</title>
        <authorList>
            <person name="Anantharaman K."/>
            <person name="Brown C.T."/>
            <person name="Hug L.A."/>
            <person name="Sharon I."/>
            <person name="Castelle C.J."/>
            <person name="Probst A.J."/>
            <person name="Thomas B.C."/>
            <person name="Singh A."/>
            <person name="Wilkins M.J."/>
            <person name="Karaoz U."/>
            <person name="Brodie E.L."/>
            <person name="Williams K.H."/>
            <person name="Hubbard S.S."/>
            <person name="Banfield J.F."/>
        </authorList>
    </citation>
    <scope>NUCLEOTIDE SEQUENCE [LARGE SCALE GENOMIC DNA]</scope>
</reference>
<evidence type="ECO:0000313" key="4">
    <source>
        <dbReference type="EMBL" id="OHA66497.1"/>
    </source>
</evidence>
<dbReference type="Pfam" id="PF00571">
    <property type="entry name" value="CBS"/>
    <property type="match status" value="2"/>
</dbReference>
<dbReference type="AlphaFoldDB" id="A0A1G2R1C2"/>
<sequence>MSRYIVQNYMRSRVPKITDSATLGEAIKMLLDEGSNGLIVVSASEPDKVAGIVSSRNVIEAVVPDYLETDRSLGAFEAEDVFLKRVKEVAGSPISNIMTTKVHAVKPTDTLMEAITLLSDKGIRQLPVVDDNEKLVGYISRTDIRKALGDAIKEISHSS</sequence>
<keyword evidence="1 2" id="KW-0129">CBS domain</keyword>
<gene>
    <name evidence="4" type="ORF">A3C04_04140</name>
</gene>
<dbReference type="SUPFAM" id="SSF54631">
    <property type="entry name" value="CBS-domain pair"/>
    <property type="match status" value="1"/>
</dbReference>
<organism evidence="4 5">
    <name type="scientific">Candidatus Wildermuthbacteria bacterium RIFCSPHIGHO2_02_FULL_45_25</name>
    <dbReference type="NCBI Taxonomy" id="1802450"/>
    <lineage>
        <taxon>Bacteria</taxon>
        <taxon>Candidatus Wildermuthiibacteriota</taxon>
    </lineage>
</organism>
<dbReference type="CDD" id="cd02205">
    <property type="entry name" value="CBS_pair_SF"/>
    <property type="match status" value="1"/>
</dbReference>
<dbReference type="Proteomes" id="UP000178092">
    <property type="component" value="Unassembled WGS sequence"/>
</dbReference>
<evidence type="ECO:0000313" key="5">
    <source>
        <dbReference type="Proteomes" id="UP000178092"/>
    </source>
</evidence>
<dbReference type="PROSITE" id="PS51371">
    <property type="entry name" value="CBS"/>
    <property type="match status" value="2"/>
</dbReference>
<name>A0A1G2R1C2_9BACT</name>
<evidence type="ECO:0000259" key="3">
    <source>
        <dbReference type="PROSITE" id="PS51371"/>
    </source>
</evidence>
<accession>A0A1G2R1C2</accession>
<dbReference type="EMBL" id="MHTV01000032">
    <property type="protein sequence ID" value="OHA66497.1"/>
    <property type="molecule type" value="Genomic_DNA"/>
</dbReference>
<dbReference type="InterPro" id="IPR051257">
    <property type="entry name" value="Diverse_CBS-Domain"/>
</dbReference>
<evidence type="ECO:0000256" key="2">
    <source>
        <dbReference type="PROSITE-ProRule" id="PRU00703"/>
    </source>
</evidence>